<dbReference type="Pfam" id="PF01558">
    <property type="entry name" value="POR"/>
    <property type="match status" value="1"/>
</dbReference>
<name>A0A1V0N2E3_9ARCH</name>
<organism evidence="3 4">
    <name type="scientific">Ferroplasma acidiphilum</name>
    <dbReference type="NCBI Taxonomy" id="74969"/>
    <lineage>
        <taxon>Archaea</taxon>
        <taxon>Methanobacteriati</taxon>
        <taxon>Thermoplasmatota</taxon>
        <taxon>Thermoplasmata</taxon>
        <taxon>Thermoplasmatales</taxon>
        <taxon>Ferroplasmaceae</taxon>
        <taxon>Ferroplasma</taxon>
    </lineage>
</organism>
<dbReference type="InterPro" id="IPR052198">
    <property type="entry name" value="IorB_Oxidoreductase"/>
</dbReference>
<dbReference type="GeneID" id="84218838"/>
<feature type="domain" description="Pyruvate/ketoisovalerate oxidoreductase catalytic" evidence="2">
    <location>
        <begin position="12"/>
        <end position="191"/>
    </location>
</feature>
<reference evidence="3 4" key="1">
    <citation type="submission" date="2011-10" db="EMBL/GenBank/DDBJ databases">
        <title>Metabolic and evolutionary patterns in the extreme acidophile Ferroplasma acidiphilum.</title>
        <authorList>
            <person name="Golyshina O.V."/>
            <person name="Kozyavkin S.A."/>
            <person name="Tatusov R.L."/>
            <person name="Slesarev A.I."/>
            <person name="Golyshin P.N."/>
        </authorList>
    </citation>
    <scope>NUCLEOTIDE SEQUENCE [LARGE SCALE GENOMIC DNA]</scope>
    <source>
        <strain evidence="4">Y</strain>
    </source>
</reference>
<proteinExistence type="predicted"/>
<dbReference type="Proteomes" id="UP000192050">
    <property type="component" value="Chromosome"/>
</dbReference>
<accession>A0A1V0N2E3</accession>
<keyword evidence="4" id="KW-1185">Reference proteome</keyword>
<dbReference type="PANTHER" id="PTHR43854:SF1">
    <property type="entry name" value="INDOLEPYRUVATE OXIDOREDUCTASE SUBUNIT IORB"/>
    <property type="match status" value="1"/>
</dbReference>
<dbReference type="KEGG" id="fai:FAD_0340"/>
<dbReference type="STRING" id="74969.FAD_0340"/>
<evidence type="ECO:0000259" key="2">
    <source>
        <dbReference type="Pfam" id="PF01558"/>
    </source>
</evidence>
<protein>
    <submittedName>
        <fullName evidence="3">Indolepyruvate oxidoreductase subunit beta</fullName>
    </submittedName>
</protein>
<dbReference type="InterPro" id="IPR019752">
    <property type="entry name" value="Pyrv/ketoisovalerate_OxRed_cat"/>
</dbReference>
<keyword evidence="3" id="KW-0670">Pyruvate</keyword>
<gene>
    <name evidence="3" type="ORF">FAD_0340</name>
</gene>
<dbReference type="Gene3D" id="3.40.920.10">
    <property type="entry name" value="Pyruvate-ferredoxin oxidoreductase, PFOR, domain III"/>
    <property type="match status" value="1"/>
</dbReference>
<evidence type="ECO:0000313" key="4">
    <source>
        <dbReference type="Proteomes" id="UP000192050"/>
    </source>
</evidence>
<sequence>MKTFNIIITGVGGQGIITAGTLISEAAIKMGLNVVMSEIHGLSQRGGSVNVEVRIGNAYGPISPRRKFDLVLGFEPIETMRILSTINSDARVIMNKEKITPISVSLKDAEYPDVNGMALLIPGIKKIYEIDAGDIGNQAGSFRSANTVMIGAVLSLGILPVDEKSIIEALNDRFSGKMLDINLKAMKLGMEAMKKMDASL</sequence>
<keyword evidence="1" id="KW-0560">Oxidoreductase</keyword>
<evidence type="ECO:0000313" key="3">
    <source>
        <dbReference type="EMBL" id="ARD84261.1"/>
    </source>
</evidence>
<dbReference type="RefSeq" id="WP_081141512.1">
    <property type="nucleotide sequence ID" value="NZ_CP015363.1"/>
</dbReference>
<dbReference type="InterPro" id="IPR002869">
    <property type="entry name" value="Pyrv_flavodox_OxRed_cen"/>
</dbReference>
<dbReference type="AlphaFoldDB" id="A0A1V0N2E3"/>
<dbReference type="GO" id="GO:0016903">
    <property type="term" value="F:oxidoreductase activity, acting on the aldehyde or oxo group of donors"/>
    <property type="evidence" value="ECO:0007669"/>
    <property type="project" value="InterPro"/>
</dbReference>
<dbReference type="OrthoDB" id="53326at2157"/>
<dbReference type="EMBL" id="CP015363">
    <property type="protein sequence ID" value="ARD84261.1"/>
    <property type="molecule type" value="Genomic_DNA"/>
</dbReference>
<dbReference type="SUPFAM" id="SSF53323">
    <property type="entry name" value="Pyruvate-ferredoxin oxidoreductase, PFOR, domain III"/>
    <property type="match status" value="1"/>
</dbReference>
<dbReference type="PANTHER" id="PTHR43854">
    <property type="entry name" value="INDOLEPYRUVATE OXIDOREDUCTASE SUBUNIT IORB"/>
    <property type="match status" value="1"/>
</dbReference>
<evidence type="ECO:0000256" key="1">
    <source>
        <dbReference type="ARBA" id="ARBA00023002"/>
    </source>
</evidence>